<evidence type="ECO:0000313" key="2">
    <source>
        <dbReference type="EMBL" id="MEQ2188131.1"/>
    </source>
</evidence>
<reference evidence="2 3" key="1">
    <citation type="submission" date="2021-06" db="EMBL/GenBank/DDBJ databases">
        <authorList>
            <person name="Palmer J.M."/>
        </authorList>
    </citation>
    <scope>NUCLEOTIDE SEQUENCE [LARGE SCALE GENOMIC DNA]</scope>
    <source>
        <strain evidence="2 3">GA_2019</strain>
        <tissue evidence="2">Muscle</tissue>
    </source>
</reference>
<name>A0ABV0PX92_9TELE</name>
<keyword evidence="3" id="KW-1185">Reference proteome</keyword>
<comment type="caution">
    <text evidence="2">The sequence shown here is derived from an EMBL/GenBank/DDBJ whole genome shotgun (WGS) entry which is preliminary data.</text>
</comment>
<dbReference type="Proteomes" id="UP001476798">
    <property type="component" value="Unassembled WGS sequence"/>
</dbReference>
<feature type="region of interest" description="Disordered" evidence="1">
    <location>
        <begin position="83"/>
        <end position="122"/>
    </location>
</feature>
<evidence type="ECO:0000313" key="3">
    <source>
        <dbReference type="Proteomes" id="UP001476798"/>
    </source>
</evidence>
<accession>A0ABV0PX92</accession>
<dbReference type="EMBL" id="JAHRIO010090692">
    <property type="protein sequence ID" value="MEQ2188131.1"/>
    <property type="molecule type" value="Genomic_DNA"/>
</dbReference>
<sequence>MRSARSENQVRSIWTHYFHHRCSESLQSDVVLELSPTFSDCCFCEAVDVAGGLEVTAAEEELSGCCSFLMGWKTYESRSWSTVHHSRQSRQRSPVDTISHGRQRGSAADGSPSPPVLQREPVSSPLLMHPDEFEILDVWSPPQGPGREMRSTRSPPATRDFRKLRRSGMKSTDGRISSTLISTVRSRLLHVLNATCDKFQLRKLRL</sequence>
<evidence type="ECO:0000256" key="1">
    <source>
        <dbReference type="SAM" id="MobiDB-lite"/>
    </source>
</evidence>
<organism evidence="2 3">
    <name type="scientific">Goodea atripinnis</name>
    <dbReference type="NCBI Taxonomy" id="208336"/>
    <lineage>
        <taxon>Eukaryota</taxon>
        <taxon>Metazoa</taxon>
        <taxon>Chordata</taxon>
        <taxon>Craniata</taxon>
        <taxon>Vertebrata</taxon>
        <taxon>Euteleostomi</taxon>
        <taxon>Actinopterygii</taxon>
        <taxon>Neopterygii</taxon>
        <taxon>Teleostei</taxon>
        <taxon>Neoteleostei</taxon>
        <taxon>Acanthomorphata</taxon>
        <taxon>Ovalentaria</taxon>
        <taxon>Atherinomorphae</taxon>
        <taxon>Cyprinodontiformes</taxon>
        <taxon>Goodeidae</taxon>
        <taxon>Goodea</taxon>
    </lineage>
</organism>
<feature type="region of interest" description="Disordered" evidence="1">
    <location>
        <begin position="140"/>
        <end position="159"/>
    </location>
</feature>
<protein>
    <submittedName>
        <fullName evidence="2">Uncharacterized protein</fullName>
    </submittedName>
</protein>
<gene>
    <name evidence="2" type="ORF">GOODEAATRI_011753</name>
</gene>
<proteinExistence type="predicted"/>